<dbReference type="SMART" id="SM00355">
    <property type="entry name" value="ZnF_C2H2"/>
    <property type="match status" value="7"/>
</dbReference>
<dbReference type="SUPFAM" id="SSF57667">
    <property type="entry name" value="beta-beta-alpha zinc fingers"/>
    <property type="match status" value="3"/>
</dbReference>
<dbReference type="Pfam" id="PF00096">
    <property type="entry name" value="zf-C2H2"/>
    <property type="match status" value="2"/>
</dbReference>
<dbReference type="Pfam" id="PF13894">
    <property type="entry name" value="zf-C2H2_4"/>
    <property type="match status" value="1"/>
</dbReference>
<dbReference type="GO" id="GO:0008270">
    <property type="term" value="F:zinc ion binding"/>
    <property type="evidence" value="ECO:0007669"/>
    <property type="project" value="UniProtKB-KW"/>
</dbReference>
<keyword evidence="5" id="KW-0862">Zinc</keyword>
<organism evidence="10 11">
    <name type="scientific">Sipha flava</name>
    <name type="common">yellow sugarcane aphid</name>
    <dbReference type="NCBI Taxonomy" id="143950"/>
    <lineage>
        <taxon>Eukaryota</taxon>
        <taxon>Metazoa</taxon>
        <taxon>Ecdysozoa</taxon>
        <taxon>Arthropoda</taxon>
        <taxon>Hexapoda</taxon>
        <taxon>Insecta</taxon>
        <taxon>Pterygota</taxon>
        <taxon>Neoptera</taxon>
        <taxon>Paraneoptera</taxon>
        <taxon>Hemiptera</taxon>
        <taxon>Sternorrhyncha</taxon>
        <taxon>Aphidomorpha</taxon>
        <taxon>Aphidoidea</taxon>
        <taxon>Aphididae</taxon>
        <taxon>Sipha</taxon>
    </lineage>
</organism>
<keyword evidence="4 8" id="KW-0863">Zinc-finger</keyword>
<dbReference type="InterPro" id="IPR013087">
    <property type="entry name" value="Znf_C2H2_type"/>
</dbReference>
<comment type="subcellular location">
    <subcellularLocation>
        <location evidence="1">Nucleus</location>
    </subcellularLocation>
</comment>
<dbReference type="Gene3D" id="3.30.160.60">
    <property type="entry name" value="Classic Zinc Finger"/>
    <property type="match status" value="4"/>
</dbReference>
<accession>A0A8B8FZU5</accession>
<dbReference type="PROSITE" id="PS00028">
    <property type="entry name" value="ZINC_FINGER_C2H2_1"/>
    <property type="match status" value="3"/>
</dbReference>
<feature type="domain" description="C2H2-type" evidence="9">
    <location>
        <begin position="141"/>
        <end position="169"/>
    </location>
</feature>
<dbReference type="GO" id="GO:0000978">
    <property type="term" value="F:RNA polymerase II cis-regulatory region sequence-specific DNA binding"/>
    <property type="evidence" value="ECO:0007669"/>
    <property type="project" value="TreeGrafter"/>
</dbReference>
<feature type="domain" description="C2H2-type" evidence="9">
    <location>
        <begin position="257"/>
        <end position="284"/>
    </location>
</feature>
<dbReference type="InterPro" id="IPR050589">
    <property type="entry name" value="Ikaros_C2H2-ZF"/>
</dbReference>
<dbReference type="FunFam" id="3.30.160.60:FF:000446">
    <property type="entry name" value="Zinc finger protein"/>
    <property type="match status" value="1"/>
</dbReference>
<dbReference type="RefSeq" id="XP_025415876.1">
    <property type="nucleotide sequence ID" value="XM_025560091.1"/>
</dbReference>
<keyword evidence="3" id="KW-0677">Repeat</keyword>
<evidence type="ECO:0000256" key="3">
    <source>
        <dbReference type="ARBA" id="ARBA00022737"/>
    </source>
</evidence>
<evidence type="ECO:0000256" key="1">
    <source>
        <dbReference type="ARBA" id="ARBA00004123"/>
    </source>
</evidence>
<name>A0A8B8FZU5_9HEMI</name>
<evidence type="ECO:0000313" key="10">
    <source>
        <dbReference type="Proteomes" id="UP000694846"/>
    </source>
</evidence>
<sequence>MASANATSDRNAELLLENSVLQCKRTFENIICVQTTALLKKSTLEKILCVLQEFISKINVPMNEIIHCDEEFTETICDEVNTKRKINHKAFDSFKALCSEKKKKKTAQKPEVYKCADCKYQTFRKADLKKHLKRHMGVCNYCCNYCSRTFFDKYNLERHINANHTKKQKYSCKTCEYTTYLYDSLKRHEKLKHGDHTESKFICSICYHVSASKHDMSIHLFIHNKCKPYMCEECGSMFAIKSRLQTHKNTVHNERVHTCNVCDKAFQSQSLVKRHMIIHSRFKPYLCPFCNHSSNSQSNLTKHVRNIHSKDDFSYHKYINGKQ</sequence>
<keyword evidence="7" id="KW-0539">Nucleus</keyword>
<evidence type="ECO:0000256" key="2">
    <source>
        <dbReference type="ARBA" id="ARBA00022723"/>
    </source>
</evidence>
<dbReference type="Proteomes" id="UP000694846">
    <property type="component" value="Unplaced"/>
</dbReference>
<keyword evidence="10" id="KW-1185">Reference proteome</keyword>
<feature type="domain" description="C2H2-type" evidence="9">
    <location>
        <begin position="113"/>
        <end position="137"/>
    </location>
</feature>
<dbReference type="InterPro" id="IPR036236">
    <property type="entry name" value="Znf_C2H2_sf"/>
</dbReference>
<evidence type="ECO:0000256" key="7">
    <source>
        <dbReference type="ARBA" id="ARBA00023242"/>
    </source>
</evidence>
<feature type="domain" description="C2H2-type" evidence="9">
    <location>
        <begin position="229"/>
        <end position="257"/>
    </location>
</feature>
<evidence type="ECO:0000256" key="4">
    <source>
        <dbReference type="ARBA" id="ARBA00022771"/>
    </source>
</evidence>
<gene>
    <name evidence="11" type="primary">LOC112687404</name>
</gene>
<feature type="domain" description="C2H2-type" evidence="9">
    <location>
        <begin position="170"/>
        <end position="201"/>
    </location>
</feature>
<evidence type="ECO:0000313" key="11">
    <source>
        <dbReference type="RefSeq" id="XP_025415876.1"/>
    </source>
</evidence>
<dbReference type="PANTHER" id="PTHR24404:SF114">
    <property type="entry name" value="KLUMPFUSS, ISOFORM B-RELATED"/>
    <property type="match status" value="1"/>
</dbReference>
<evidence type="ECO:0000259" key="9">
    <source>
        <dbReference type="PROSITE" id="PS50157"/>
    </source>
</evidence>
<evidence type="ECO:0000256" key="6">
    <source>
        <dbReference type="ARBA" id="ARBA00023125"/>
    </source>
</evidence>
<dbReference type="GO" id="GO:0003700">
    <property type="term" value="F:DNA-binding transcription factor activity"/>
    <property type="evidence" value="ECO:0007669"/>
    <property type="project" value="TreeGrafter"/>
</dbReference>
<keyword evidence="2" id="KW-0479">Metal-binding</keyword>
<dbReference type="PROSITE" id="PS50157">
    <property type="entry name" value="ZINC_FINGER_C2H2_2"/>
    <property type="match status" value="6"/>
</dbReference>
<dbReference type="GeneID" id="112687404"/>
<evidence type="ECO:0000256" key="5">
    <source>
        <dbReference type="ARBA" id="ARBA00022833"/>
    </source>
</evidence>
<proteinExistence type="predicted"/>
<protein>
    <submittedName>
        <fullName evidence="11">Zinc finger protein 39-like isoform X1</fullName>
    </submittedName>
</protein>
<feature type="domain" description="C2H2-type" evidence="9">
    <location>
        <begin position="285"/>
        <end position="313"/>
    </location>
</feature>
<dbReference type="AlphaFoldDB" id="A0A8B8FZU5"/>
<reference evidence="11" key="1">
    <citation type="submission" date="2025-08" db="UniProtKB">
        <authorList>
            <consortium name="RefSeq"/>
        </authorList>
    </citation>
    <scope>IDENTIFICATION</scope>
    <source>
        <tissue evidence="11">Whole body</tissue>
    </source>
</reference>
<dbReference type="GO" id="GO:0006357">
    <property type="term" value="P:regulation of transcription by RNA polymerase II"/>
    <property type="evidence" value="ECO:0007669"/>
    <property type="project" value="TreeGrafter"/>
</dbReference>
<dbReference type="OrthoDB" id="3561125at2759"/>
<dbReference type="GO" id="GO:0005634">
    <property type="term" value="C:nucleus"/>
    <property type="evidence" value="ECO:0007669"/>
    <property type="project" value="UniProtKB-SubCell"/>
</dbReference>
<dbReference type="PANTHER" id="PTHR24404">
    <property type="entry name" value="ZINC FINGER PROTEIN"/>
    <property type="match status" value="1"/>
</dbReference>
<evidence type="ECO:0000256" key="8">
    <source>
        <dbReference type="PROSITE-ProRule" id="PRU00042"/>
    </source>
</evidence>
<keyword evidence="6" id="KW-0238">DNA-binding</keyword>